<proteinExistence type="predicted"/>
<dbReference type="EMBL" id="CAJNOU010000789">
    <property type="protein sequence ID" value="CAF1088880.1"/>
    <property type="molecule type" value="Genomic_DNA"/>
</dbReference>
<dbReference type="Proteomes" id="UP000663874">
    <property type="component" value="Unassembled WGS sequence"/>
</dbReference>
<reference evidence="2" key="1">
    <citation type="submission" date="2021-02" db="EMBL/GenBank/DDBJ databases">
        <authorList>
            <person name="Nowell W R."/>
        </authorList>
    </citation>
    <scope>NUCLEOTIDE SEQUENCE</scope>
</reference>
<organism evidence="2 3">
    <name type="scientific">Rotaria sordida</name>
    <dbReference type="NCBI Taxonomy" id="392033"/>
    <lineage>
        <taxon>Eukaryota</taxon>
        <taxon>Metazoa</taxon>
        <taxon>Spiralia</taxon>
        <taxon>Gnathifera</taxon>
        <taxon>Rotifera</taxon>
        <taxon>Eurotatoria</taxon>
        <taxon>Bdelloidea</taxon>
        <taxon>Philodinida</taxon>
        <taxon>Philodinidae</taxon>
        <taxon>Rotaria</taxon>
    </lineage>
</organism>
<dbReference type="EMBL" id="CAJOBE010000929">
    <property type="protein sequence ID" value="CAF3699676.1"/>
    <property type="molecule type" value="Genomic_DNA"/>
</dbReference>
<evidence type="ECO:0000313" key="2">
    <source>
        <dbReference type="EMBL" id="CAF3699676.1"/>
    </source>
</evidence>
<sequence>MYQIHQSLTYTLFHSKNASTFNNRFTQINGYSKRLNQQIGFPYDLIRLNNEKIISRISWLKRDSSKPTKVQKPLPCFFNTVTCFG</sequence>
<name>A0A818ULC4_9BILA</name>
<protein>
    <submittedName>
        <fullName evidence="2">Uncharacterized protein</fullName>
    </submittedName>
</protein>
<evidence type="ECO:0000313" key="1">
    <source>
        <dbReference type="EMBL" id="CAF1088880.1"/>
    </source>
</evidence>
<dbReference type="AlphaFoldDB" id="A0A818ULC4"/>
<accession>A0A818ULC4</accession>
<dbReference type="Proteomes" id="UP000663889">
    <property type="component" value="Unassembled WGS sequence"/>
</dbReference>
<gene>
    <name evidence="2" type="ORF">FNK824_LOCUS9076</name>
    <name evidence="1" type="ORF">SEV965_LOCUS15251</name>
</gene>
<evidence type="ECO:0000313" key="3">
    <source>
        <dbReference type="Proteomes" id="UP000663874"/>
    </source>
</evidence>
<comment type="caution">
    <text evidence="2">The sequence shown here is derived from an EMBL/GenBank/DDBJ whole genome shotgun (WGS) entry which is preliminary data.</text>
</comment>